<keyword evidence="2" id="KW-0546">Nucleotide metabolism</keyword>
<gene>
    <name evidence="3" type="primary">dcd_2</name>
    <name evidence="3" type="ORF">NRB56_43770</name>
</gene>
<dbReference type="NCBIfam" id="TIGR02274">
    <property type="entry name" value="dCTP_deam"/>
    <property type="match status" value="1"/>
</dbReference>
<dbReference type="AlphaFoldDB" id="A0A7K0DSP3"/>
<evidence type="ECO:0000256" key="1">
    <source>
        <dbReference type="ARBA" id="ARBA00022801"/>
    </source>
</evidence>
<evidence type="ECO:0000313" key="4">
    <source>
        <dbReference type="Proteomes" id="UP000431401"/>
    </source>
</evidence>
<dbReference type="OrthoDB" id="9780956at2"/>
<dbReference type="PANTHER" id="PTHR42680:SF3">
    <property type="entry name" value="DCTP DEAMINASE"/>
    <property type="match status" value="1"/>
</dbReference>
<dbReference type="CDD" id="cd07557">
    <property type="entry name" value="trimeric_dUTPase"/>
    <property type="match status" value="1"/>
</dbReference>
<accession>A0A7K0DSP3</accession>
<dbReference type="InterPro" id="IPR033704">
    <property type="entry name" value="dUTPase_trimeric"/>
</dbReference>
<proteinExistence type="predicted"/>
<keyword evidence="1 3" id="KW-0378">Hydrolase</keyword>
<dbReference type="SUPFAM" id="SSF51283">
    <property type="entry name" value="dUTPase-like"/>
    <property type="match status" value="1"/>
</dbReference>
<dbReference type="GO" id="GO:0008829">
    <property type="term" value="F:dCTP deaminase activity"/>
    <property type="evidence" value="ECO:0007669"/>
    <property type="project" value="UniProtKB-EC"/>
</dbReference>
<dbReference type="Pfam" id="PF22769">
    <property type="entry name" value="DCD"/>
    <property type="match status" value="1"/>
</dbReference>
<dbReference type="Proteomes" id="UP000431401">
    <property type="component" value="Unassembled WGS sequence"/>
</dbReference>
<dbReference type="EMBL" id="WEGI01000009">
    <property type="protein sequence ID" value="MQY28793.1"/>
    <property type="molecule type" value="Genomic_DNA"/>
</dbReference>
<evidence type="ECO:0000256" key="2">
    <source>
        <dbReference type="ARBA" id="ARBA00023080"/>
    </source>
</evidence>
<dbReference type="EC" id="3.5.4.13" evidence="3"/>
<sequence>MILTGDEIMREHNSARIDIRPFNPDQVNPNSYDFRLGSVLKTYVDHVLDARLPNSVTTTRIPEDGLVLTPGRIYLGHTLEIMGSDHYVPIIRGKSSTARLGLFVHVTADIIDIGSHNQWTLQLYPVQPVRIYPGMLVGQVTFWKTLGEVTLYSGKYQGSMGPVESLVHLDFHAESIREDEKIDSV</sequence>
<reference evidence="3 4" key="1">
    <citation type="submission" date="2019-10" db="EMBL/GenBank/DDBJ databases">
        <title>Nocardia macrotermitis sp. nov. and Nocardia aurantia sp. nov., isolated from the gut of fungus growing-termite Macrotermes natalensis.</title>
        <authorList>
            <person name="Benndorf R."/>
            <person name="Schwitalla J."/>
            <person name="Martin K."/>
            <person name="De Beer W."/>
            <person name="Kaster A.-K."/>
            <person name="Vollmers J."/>
            <person name="Poulsen M."/>
            <person name="Beemelmanns C."/>
        </authorList>
    </citation>
    <scope>NUCLEOTIDE SEQUENCE [LARGE SCALE GENOMIC DNA]</scope>
    <source>
        <strain evidence="3 4">RB56</strain>
    </source>
</reference>
<organism evidence="3 4">
    <name type="scientific">Nocardia aurantia</name>
    <dbReference type="NCBI Taxonomy" id="2585199"/>
    <lineage>
        <taxon>Bacteria</taxon>
        <taxon>Bacillati</taxon>
        <taxon>Actinomycetota</taxon>
        <taxon>Actinomycetes</taxon>
        <taxon>Mycobacteriales</taxon>
        <taxon>Nocardiaceae</taxon>
        <taxon>Nocardia</taxon>
    </lineage>
</organism>
<protein>
    <submittedName>
        <fullName evidence="3">dCTP deaminase</fullName>
        <ecNumber evidence="3">3.5.4.13</ecNumber>
    </submittedName>
</protein>
<dbReference type="RefSeq" id="WP_153344994.1">
    <property type="nucleotide sequence ID" value="NZ_WEGI01000009.1"/>
</dbReference>
<name>A0A7K0DSP3_9NOCA</name>
<evidence type="ECO:0000313" key="3">
    <source>
        <dbReference type="EMBL" id="MQY28793.1"/>
    </source>
</evidence>
<dbReference type="GO" id="GO:0006229">
    <property type="term" value="P:dUTP biosynthetic process"/>
    <property type="evidence" value="ECO:0007669"/>
    <property type="project" value="InterPro"/>
</dbReference>
<dbReference type="InterPro" id="IPR036157">
    <property type="entry name" value="dUTPase-like_sf"/>
</dbReference>
<dbReference type="GO" id="GO:0015949">
    <property type="term" value="P:nucleobase-containing small molecule interconversion"/>
    <property type="evidence" value="ECO:0007669"/>
    <property type="project" value="TreeGrafter"/>
</dbReference>
<dbReference type="Gene3D" id="2.70.40.10">
    <property type="match status" value="1"/>
</dbReference>
<keyword evidence="4" id="KW-1185">Reference proteome</keyword>
<dbReference type="InterPro" id="IPR011962">
    <property type="entry name" value="dCTP_deaminase"/>
</dbReference>
<comment type="caution">
    <text evidence="3">The sequence shown here is derived from an EMBL/GenBank/DDBJ whole genome shotgun (WGS) entry which is preliminary data.</text>
</comment>
<dbReference type="PANTHER" id="PTHR42680">
    <property type="entry name" value="DCTP DEAMINASE"/>
    <property type="match status" value="1"/>
</dbReference>